<sequence length="145" mass="15748">MKCLIFKNSSGFSLLEIIVTLTVAAVLATVLIAFTGTAVQRAGEPAARLSNIYGLQQVMENITGYYVDVAHGEDALSRLYNAIESEDTDPSTGFGAYKSSKSWVYYNASREEVTSSTQTDDTMLKVVLEPVAGESTIKLTAFFVR</sequence>
<evidence type="ECO:0008006" key="4">
    <source>
        <dbReference type="Google" id="ProtNLM"/>
    </source>
</evidence>
<name>B8FD73_DESAL</name>
<dbReference type="KEGG" id="dal:Dalk_4827"/>
<dbReference type="eggNOG" id="COG4967">
    <property type="taxonomic scope" value="Bacteria"/>
</dbReference>
<organism evidence="2 3">
    <name type="scientific">Desulfatibacillum aliphaticivorans</name>
    <dbReference type="NCBI Taxonomy" id="218208"/>
    <lineage>
        <taxon>Bacteria</taxon>
        <taxon>Pseudomonadati</taxon>
        <taxon>Thermodesulfobacteriota</taxon>
        <taxon>Desulfobacteria</taxon>
        <taxon>Desulfobacterales</taxon>
        <taxon>Desulfatibacillaceae</taxon>
        <taxon>Desulfatibacillum</taxon>
    </lineage>
</organism>
<dbReference type="SUPFAM" id="SSF54523">
    <property type="entry name" value="Pili subunits"/>
    <property type="match status" value="1"/>
</dbReference>
<keyword evidence="1" id="KW-0472">Membrane</keyword>
<dbReference type="InterPro" id="IPR045584">
    <property type="entry name" value="Pilin-like"/>
</dbReference>
<evidence type="ECO:0000256" key="1">
    <source>
        <dbReference type="SAM" id="Phobius"/>
    </source>
</evidence>
<accession>B8FD73</accession>
<keyword evidence="1" id="KW-1133">Transmembrane helix</keyword>
<proteinExistence type="predicted"/>
<dbReference type="HOGENOM" id="CLU_1783719_0_0_7"/>
<dbReference type="Proteomes" id="UP000000739">
    <property type="component" value="Chromosome"/>
</dbReference>
<protein>
    <recommendedName>
        <fullName evidence="4">Type II secretion system protein</fullName>
    </recommendedName>
</protein>
<reference evidence="2 3" key="1">
    <citation type="journal article" date="2012" name="Environ. Microbiol.">
        <title>The genome sequence of Desulfatibacillum alkenivorans AK-01: a blueprint for anaerobic alkane oxidation.</title>
        <authorList>
            <person name="Callaghan A.V."/>
            <person name="Morris B.E."/>
            <person name="Pereira I.A."/>
            <person name="McInerney M.J."/>
            <person name="Austin R.N."/>
            <person name="Groves J.T."/>
            <person name="Kukor J.J."/>
            <person name="Suflita J.M."/>
            <person name="Young L.Y."/>
            <person name="Zylstra G.J."/>
            <person name="Wawrik B."/>
        </authorList>
    </citation>
    <scope>NUCLEOTIDE SEQUENCE [LARGE SCALE GENOMIC DNA]</scope>
    <source>
        <strain evidence="2 3">AK-01</strain>
    </source>
</reference>
<dbReference type="InterPro" id="IPR012902">
    <property type="entry name" value="N_methyl_site"/>
</dbReference>
<dbReference type="PROSITE" id="PS00409">
    <property type="entry name" value="PROKAR_NTER_METHYL"/>
    <property type="match status" value="1"/>
</dbReference>
<keyword evidence="3" id="KW-1185">Reference proteome</keyword>
<dbReference type="Pfam" id="PF07963">
    <property type="entry name" value="N_methyl"/>
    <property type="match status" value="1"/>
</dbReference>
<dbReference type="RefSeq" id="WP_015949543.1">
    <property type="nucleotide sequence ID" value="NC_011768.1"/>
</dbReference>
<dbReference type="NCBIfam" id="TIGR02532">
    <property type="entry name" value="IV_pilin_GFxxxE"/>
    <property type="match status" value="1"/>
</dbReference>
<feature type="transmembrane region" description="Helical" evidence="1">
    <location>
        <begin position="12"/>
        <end position="34"/>
    </location>
</feature>
<evidence type="ECO:0000313" key="2">
    <source>
        <dbReference type="EMBL" id="ACL06504.1"/>
    </source>
</evidence>
<dbReference type="AlphaFoldDB" id="B8FD73"/>
<evidence type="ECO:0000313" key="3">
    <source>
        <dbReference type="Proteomes" id="UP000000739"/>
    </source>
</evidence>
<keyword evidence="1" id="KW-0812">Transmembrane</keyword>
<dbReference type="EMBL" id="CP001322">
    <property type="protein sequence ID" value="ACL06504.1"/>
    <property type="molecule type" value="Genomic_DNA"/>
</dbReference>
<gene>
    <name evidence="2" type="ordered locus">Dalk_4827</name>
</gene>